<organism evidence="3 4">
    <name type="scientific">Streptomyces mesophilus</name>
    <dbReference type="NCBI Taxonomy" id="1775132"/>
    <lineage>
        <taxon>Bacteria</taxon>
        <taxon>Bacillati</taxon>
        <taxon>Actinomycetota</taxon>
        <taxon>Actinomycetes</taxon>
        <taxon>Kitasatosporales</taxon>
        <taxon>Streptomycetaceae</taxon>
        <taxon>Streptomyces</taxon>
    </lineage>
</organism>
<feature type="signal peptide" evidence="2">
    <location>
        <begin position="1"/>
        <end position="45"/>
    </location>
</feature>
<gene>
    <name evidence="3" type="ORF">G6045_11975</name>
</gene>
<dbReference type="Gene3D" id="2.60.120.200">
    <property type="match status" value="1"/>
</dbReference>
<comment type="caution">
    <text evidence="3">The sequence shown here is derived from an EMBL/GenBank/DDBJ whole genome shotgun (WGS) entry which is preliminary data.</text>
</comment>
<evidence type="ECO:0000313" key="3">
    <source>
        <dbReference type="EMBL" id="NGO76371.1"/>
    </source>
</evidence>
<name>A0A6G4XIA6_9ACTN</name>
<evidence type="ECO:0008006" key="5">
    <source>
        <dbReference type="Google" id="ProtNLM"/>
    </source>
</evidence>
<keyword evidence="4" id="KW-1185">Reference proteome</keyword>
<dbReference type="RefSeq" id="WP_165331873.1">
    <property type="nucleotide sequence ID" value="NZ_JAAKZW010000034.1"/>
</dbReference>
<feature type="region of interest" description="Disordered" evidence="1">
    <location>
        <begin position="704"/>
        <end position="728"/>
    </location>
</feature>
<sequence>MADNAVRSRRRTGRLRPPWRATALGVAAVLAAGGLSLTTAAPAAAAEIGSEPFSGERVKDESLWYAGPYLKGDPTGWACLTAAPMTPVDKGDGTAGPAGPVGDATVAPLRGCQTHPGMPTTPDKPGQGALRLTSNKKMQNGYVMTTRTFDARAGLRWTVDFAMYKPATAQAADGLALMLMDGSKPLPEHAGKNGAGLGYSKLPGGYLGIGFDVYGNFTRDWMPDYHKGGPAAAKPNSVTIRGAEKDAAGAALNNPFVASYQSGRRFALSEAKTREEAKRTAIVELSHEGVMRVQVDFHDGTPLREVIPPVDLDTIEGQPPVPDKLRIGFSASTGASTQIHEIWNGKIETLDPNLFTKVVPDGTVKAGEPAKFTMTTSNDKLGGPTTGPITTTQTFPAGIVPKTASGDGWDCKVEGQTVTCTRPGPVLKPGESAPPVTVTTDVAPTVKGEQPIISDATTPNDMNTKPDTNKVDVIPAKGPDLTVVTKPRGEVQAGEPAEYQIDVTNKPQAGPTRTGDTIALVRSFPEGIKPVSAAGDGWDCKVEGQEVKCTRPGDKPVLKPGESAPPIIVKTEVADDASGDLTGATVVATPDMPNPTPVKDTTTVKPAVKDPNLTVVTKPDGDVVAGKPANFVIAVADAPDAGPTTGPTTVERTFPDGIKPVTASGDGWTCKIEGQKVTCTRPDTLKPGEQFPPIHVATEVDKGAKGDLTGTTGASTPGAEPKAPVKDTVTVTPVSTKEPDLSVATKPEGEVVAGKPATFLVDVSNAADAGPTHDTVTVTETFPEGVTPRTAVGPGWECKIAGQTVTCTRPGTGADALQPGSQYPSIKVTTEVAEGAEGTLEGQAGVVTDGDKTTDPVKHTFEITPNDGAGGPGVHCYGGLASLSIKPGLTMGDKLQSFTGSGTSAGCKSVDSKRTPAYVEVNFEGSGKGSCLPSLGLPNAEMTGTMTWLINGRTVQSTVMGTSKLTLTGANFDGIVTAGQYKGMKVHATADWDIASNLVTAVPACFLGGYTDATGTWNSVSVG</sequence>
<keyword evidence="2" id="KW-0732">Signal</keyword>
<dbReference type="EMBL" id="JAAKZW010000034">
    <property type="protein sequence ID" value="NGO76371.1"/>
    <property type="molecule type" value="Genomic_DNA"/>
</dbReference>
<protein>
    <recommendedName>
        <fullName evidence="5">DUF11 domain-containing protein</fullName>
    </recommendedName>
</protein>
<reference evidence="3 4" key="1">
    <citation type="submission" date="2020-02" db="EMBL/GenBank/DDBJ databases">
        <title>Whole-genome analyses of novel actinobacteria.</title>
        <authorList>
            <person name="Sahin N."/>
            <person name="Tokatli A."/>
        </authorList>
    </citation>
    <scope>NUCLEOTIDE SEQUENCE [LARGE SCALE GENOMIC DNA]</scope>
    <source>
        <strain evidence="3 4">YC504</strain>
    </source>
</reference>
<dbReference type="AlphaFoldDB" id="A0A6G4XIA6"/>
<evidence type="ECO:0000256" key="1">
    <source>
        <dbReference type="SAM" id="MobiDB-lite"/>
    </source>
</evidence>
<dbReference type="InterPro" id="IPR013320">
    <property type="entry name" value="ConA-like_dom_sf"/>
</dbReference>
<proteinExistence type="predicted"/>
<dbReference type="Proteomes" id="UP000481109">
    <property type="component" value="Unassembled WGS sequence"/>
</dbReference>
<feature type="chain" id="PRO_5026025653" description="DUF11 domain-containing protein" evidence="2">
    <location>
        <begin position="46"/>
        <end position="1023"/>
    </location>
</feature>
<dbReference type="SUPFAM" id="SSF49899">
    <property type="entry name" value="Concanavalin A-like lectins/glucanases"/>
    <property type="match status" value="1"/>
</dbReference>
<accession>A0A6G4XIA6</accession>
<evidence type="ECO:0000256" key="2">
    <source>
        <dbReference type="SAM" id="SignalP"/>
    </source>
</evidence>
<evidence type="ECO:0000313" key="4">
    <source>
        <dbReference type="Proteomes" id="UP000481109"/>
    </source>
</evidence>